<dbReference type="GO" id="GO:0009306">
    <property type="term" value="P:protein secretion"/>
    <property type="evidence" value="ECO:0007669"/>
    <property type="project" value="InterPro"/>
</dbReference>
<dbReference type="InterPro" id="IPR049031">
    <property type="entry name" value="T2SSK_SAM-like_1st"/>
</dbReference>
<dbReference type="EMBL" id="AP019368">
    <property type="protein sequence ID" value="BBH52567.1"/>
    <property type="molecule type" value="Genomic_DNA"/>
</dbReference>
<comment type="similarity">
    <text evidence="2">Belongs to the GSP K family.</text>
</comment>
<evidence type="ECO:0000256" key="2">
    <source>
        <dbReference type="ARBA" id="ARBA00007246"/>
    </source>
</evidence>
<feature type="compositionally biased region" description="Low complexity" evidence="10">
    <location>
        <begin position="419"/>
        <end position="432"/>
    </location>
</feature>
<dbReference type="PANTHER" id="PTHR38831">
    <property type="entry name" value="TYPE II SECRETION SYSTEM PROTEIN K"/>
    <property type="match status" value="1"/>
</dbReference>
<evidence type="ECO:0000313" key="13">
    <source>
        <dbReference type="EMBL" id="BBH52567.1"/>
    </source>
</evidence>
<keyword evidence="9 11" id="KW-0472">Membrane</keyword>
<organism evidence="13 14">
    <name type="scientific">Fluviispira sanaruensis</name>
    <dbReference type="NCBI Taxonomy" id="2493639"/>
    <lineage>
        <taxon>Bacteria</taxon>
        <taxon>Pseudomonadati</taxon>
        <taxon>Bdellovibrionota</taxon>
        <taxon>Oligoflexia</taxon>
        <taxon>Silvanigrellales</taxon>
        <taxon>Silvanigrellaceae</taxon>
        <taxon>Fluviispira</taxon>
    </lineage>
</organism>
<keyword evidence="8 11" id="KW-1133">Transmembrane helix</keyword>
<dbReference type="PANTHER" id="PTHR38831:SF1">
    <property type="entry name" value="TYPE II SECRETION SYSTEM PROTEIN K-RELATED"/>
    <property type="match status" value="1"/>
</dbReference>
<evidence type="ECO:0000256" key="10">
    <source>
        <dbReference type="SAM" id="MobiDB-lite"/>
    </source>
</evidence>
<protein>
    <recommendedName>
        <fullName evidence="12">T2SS protein K first SAM-like domain-containing protein</fullName>
    </recommendedName>
</protein>
<keyword evidence="14" id="KW-1185">Reference proteome</keyword>
<evidence type="ECO:0000256" key="7">
    <source>
        <dbReference type="ARBA" id="ARBA00022927"/>
    </source>
</evidence>
<evidence type="ECO:0000259" key="12">
    <source>
        <dbReference type="Pfam" id="PF21687"/>
    </source>
</evidence>
<feature type="transmembrane region" description="Helical" evidence="11">
    <location>
        <begin position="21"/>
        <end position="43"/>
    </location>
</feature>
<dbReference type="InterPro" id="IPR005628">
    <property type="entry name" value="GspK"/>
</dbReference>
<gene>
    <name evidence="13" type="ORF">JCM31447_10080</name>
</gene>
<dbReference type="SUPFAM" id="SSF158544">
    <property type="entry name" value="GspK insert domain-like"/>
    <property type="match status" value="1"/>
</dbReference>
<evidence type="ECO:0000313" key="14">
    <source>
        <dbReference type="Proteomes" id="UP000291236"/>
    </source>
</evidence>
<feature type="region of interest" description="Disordered" evidence="10">
    <location>
        <begin position="368"/>
        <end position="434"/>
    </location>
</feature>
<dbReference type="Pfam" id="PF21687">
    <property type="entry name" value="T2SSK_1st"/>
    <property type="match status" value="1"/>
</dbReference>
<dbReference type="KEGG" id="sbf:JCM31447_10080"/>
<dbReference type="RefSeq" id="WP_130607180.1">
    <property type="nucleotide sequence ID" value="NZ_AP019368.1"/>
</dbReference>
<keyword evidence="3" id="KW-0813">Transport</keyword>
<proteinExistence type="inferred from homology"/>
<accession>A0A4V0P2A7</accession>
<sequence>MAIKLFVKKLLLKYLIKKQKGFALIFILVFIAMILGVIADIVFQTQVSVKSTIEQRNELDAQTTALTGVEFAKFLLGLNALAAKYQDNPVLPIPKDMYNLLNGQPLGTNSFDSVEKLSGVNLSNAIAPEIREALKVVKGYFVLNISSENAKLNVNSLQGRNYSETQKALLRIFSSQDSEKFLETLGYTPQQLAENMGVYIKLSVTDGYLQSATQNAYSTIAPKYQPKHAALESLEELRRIPGFHLDDIYNMYSPYFTIWPLAGDINNLNINSAPTELIASMLNPERVDINDVDWDKFDNYRASSSFKKSGIKEWFQTNISGFKGNKDSESIADKLFGTSDNIFKVESRGVVNDIERTLVVVFQQAAAQSNNPSGGDNSQNKANDPNKADPNKADPNKADPNKADPNKADPNKTDPNKPNPQNQNTPINSNPSFQIIYSYWK</sequence>
<dbReference type="AlphaFoldDB" id="A0A4V0P2A7"/>
<dbReference type="GO" id="GO:0005886">
    <property type="term" value="C:plasma membrane"/>
    <property type="evidence" value="ECO:0007669"/>
    <property type="project" value="UniProtKB-SubCell"/>
</dbReference>
<feature type="domain" description="T2SS protein K first SAM-like" evidence="12">
    <location>
        <begin position="150"/>
        <end position="260"/>
    </location>
</feature>
<name>A0A4V0P2A7_FLUSA</name>
<evidence type="ECO:0000256" key="1">
    <source>
        <dbReference type="ARBA" id="ARBA00004533"/>
    </source>
</evidence>
<feature type="compositionally biased region" description="Polar residues" evidence="10">
    <location>
        <begin position="368"/>
        <end position="383"/>
    </location>
</feature>
<dbReference type="Gene3D" id="3.30.1300.30">
    <property type="entry name" value="GSPII I/J protein-like"/>
    <property type="match status" value="1"/>
</dbReference>
<evidence type="ECO:0000256" key="11">
    <source>
        <dbReference type="SAM" id="Phobius"/>
    </source>
</evidence>
<keyword evidence="6 11" id="KW-0812">Transmembrane</keyword>
<keyword evidence="7" id="KW-0653">Protein transport</keyword>
<comment type="subcellular location">
    <subcellularLocation>
        <location evidence="1">Cell inner membrane</location>
    </subcellularLocation>
</comment>
<evidence type="ECO:0000256" key="9">
    <source>
        <dbReference type="ARBA" id="ARBA00023136"/>
    </source>
</evidence>
<reference evidence="13 14" key="1">
    <citation type="submission" date="2018-12" db="EMBL/GenBank/DDBJ databases">
        <title>Rubrispira sanarue gen. nov., sp., nov., a member of the order Silvanigrellales, isolated from a brackish lake in Hamamatsu Japan.</title>
        <authorList>
            <person name="Maejima Y."/>
            <person name="Iino T."/>
            <person name="Muraguchi Y."/>
            <person name="Fukuda K."/>
            <person name="Nojiri H."/>
            <person name="Ohkuma M."/>
            <person name="Moriuchi R."/>
            <person name="Dohra H."/>
            <person name="Kimbara K."/>
            <person name="Shintani M."/>
        </authorList>
    </citation>
    <scope>NUCLEOTIDE SEQUENCE [LARGE SCALE GENOMIC DNA]</scope>
    <source>
        <strain evidence="13 14">RF1110005</strain>
    </source>
</reference>
<evidence type="ECO:0000256" key="4">
    <source>
        <dbReference type="ARBA" id="ARBA00022475"/>
    </source>
</evidence>
<evidence type="ECO:0000256" key="6">
    <source>
        <dbReference type="ARBA" id="ARBA00022692"/>
    </source>
</evidence>
<evidence type="ECO:0000256" key="8">
    <source>
        <dbReference type="ARBA" id="ARBA00022989"/>
    </source>
</evidence>
<dbReference type="InterPro" id="IPR038072">
    <property type="entry name" value="GspK_central_sf"/>
</dbReference>
<dbReference type="Gene3D" id="1.10.40.60">
    <property type="entry name" value="EpsJ-like"/>
    <property type="match status" value="2"/>
</dbReference>
<evidence type="ECO:0000256" key="3">
    <source>
        <dbReference type="ARBA" id="ARBA00022448"/>
    </source>
</evidence>
<dbReference type="Proteomes" id="UP000291236">
    <property type="component" value="Chromosome"/>
</dbReference>
<feature type="compositionally biased region" description="Basic and acidic residues" evidence="10">
    <location>
        <begin position="384"/>
        <end position="415"/>
    </location>
</feature>
<keyword evidence="4" id="KW-1003">Cell membrane</keyword>
<dbReference type="OrthoDB" id="5292009at2"/>
<keyword evidence="5" id="KW-0997">Cell inner membrane</keyword>
<evidence type="ECO:0000256" key="5">
    <source>
        <dbReference type="ARBA" id="ARBA00022519"/>
    </source>
</evidence>